<accession>A0AAV5I9Y2</accession>
<feature type="region of interest" description="Disordered" evidence="1">
    <location>
        <begin position="139"/>
        <end position="162"/>
    </location>
</feature>
<evidence type="ECO:0000313" key="2">
    <source>
        <dbReference type="EMBL" id="GKU95817.1"/>
    </source>
</evidence>
<dbReference type="EMBL" id="BPVZ01000009">
    <property type="protein sequence ID" value="GKU95817.1"/>
    <property type="molecule type" value="Genomic_DNA"/>
</dbReference>
<gene>
    <name evidence="2" type="ORF">SLEP1_g9129</name>
</gene>
<protein>
    <submittedName>
        <fullName evidence="2">Uncharacterized protein</fullName>
    </submittedName>
</protein>
<feature type="compositionally biased region" description="Low complexity" evidence="1">
    <location>
        <begin position="139"/>
        <end position="161"/>
    </location>
</feature>
<sequence length="255" mass="28288">MYWCKAFFDEDTYCDVVDNNMCESFNFWIMEARYKAIISSVDTMREQLMERIAEKMSSSHKWKGDIAPRVKTKLGKNKNESSECKLLWDGTSGFEGREQKRRNDVGPAVVTLNISQSSVVNSINSAPITDVAALNLPLPTPTTQSSQTKNKGKAKVATAGKQKGKKKEKGFDIFRNDVTGEIMLDPGMPTEWRIRDDTSAAAIVPRVSHEAISTNVIPATTSGAAQFGDSRNIFVVPPSGNDMSLSKEDNFWTAF</sequence>
<evidence type="ECO:0000313" key="3">
    <source>
        <dbReference type="Proteomes" id="UP001054252"/>
    </source>
</evidence>
<proteinExistence type="predicted"/>
<reference evidence="2 3" key="1">
    <citation type="journal article" date="2021" name="Commun. Biol.">
        <title>The genome of Shorea leprosula (Dipterocarpaceae) highlights the ecological relevance of drought in aseasonal tropical rainforests.</title>
        <authorList>
            <person name="Ng K.K.S."/>
            <person name="Kobayashi M.J."/>
            <person name="Fawcett J.A."/>
            <person name="Hatakeyama M."/>
            <person name="Paape T."/>
            <person name="Ng C.H."/>
            <person name="Ang C.C."/>
            <person name="Tnah L.H."/>
            <person name="Lee C.T."/>
            <person name="Nishiyama T."/>
            <person name="Sese J."/>
            <person name="O'Brien M.J."/>
            <person name="Copetti D."/>
            <person name="Mohd Noor M.I."/>
            <person name="Ong R.C."/>
            <person name="Putra M."/>
            <person name="Sireger I.Z."/>
            <person name="Indrioko S."/>
            <person name="Kosugi Y."/>
            <person name="Izuno A."/>
            <person name="Isagi Y."/>
            <person name="Lee S.L."/>
            <person name="Shimizu K.K."/>
        </authorList>
    </citation>
    <scope>NUCLEOTIDE SEQUENCE [LARGE SCALE GENOMIC DNA]</scope>
    <source>
        <strain evidence="2">214</strain>
    </source>
</reference>
<name>A0AAV5I9Y2_9ROSI</name>
<organism evidence="2 3">
    <name type="scientific">Rubroshorea leprosula</name>
    <dbReference type="NCBI Taxonomy" id="152421"/>
    <lineage>
        <taxon>Eukaryota</taxon>
        <taxon>Viridiplantae</taxon>
        <taxon>Streptophyta</taxon>
        <taxon>Embryophyta</taxon>
        <taxon>Tracheophyta</taxon>
        <taxon>Spermatophyta</taxon>
        <taxon>Magnoliopsida</taxon>
        <taxon>eudicotyledons</taxon>
        <taxon>Gunneridae</taxon>
        <taxon>Pentapetalae</taxon>
        <taxon>rosids</taxon>
        <taxon>malvids</taxon>
        <taxon>Malvales</taxon>
        <taxon>Dipterocarpaceae</taxon>
        <taxon>Rubroshorea</taxon>
    </lineage>
</organism>
<dbReference type="PANTHER" id="PTHR31973">
    <property type="entry name" value="POLYPROTEIN, PUTATIVE-RELATED"/>
    <property type="match status" value="1"/>
</dbReference>
<dbReference type="AlphaFoldDB" id="A0AAV5I9Y2"/>
<comment type="caution">
    <text evidence="2">The sequence shown here is derived from an EMBL/GenBank/DDBJ whole genome shotgun (WGS) entry which is preliminary data.</text>
</comment>
<dbReference type="Proteomes" id="UP001054252">
    <property type="component" value="Unassembled WGS sequence"/>
</dbReference>
<keyword evidence="3" id="KW-1185">Reference proteome</keyword>
<dbReference type="PANTHER" id="PTHR31973:SF187">
    <property type="entry name" value="MUTATOR TRANSPOSASE MUDRA PROTEIN"/>
    <property type="match status" value="1"/>
</dbReference>
<evidence type="ECO:0000256" key="1">
    <source>
        <dbReference type="SAM" id="MobiDB-lite"/>
    </source>
</evidence>